<dbReference type="RefSeq" id="WP_206717150.1">
    <property type="nucleotide sequence ID" value="NZ_CP071091.1"/>
</dbReference>
<evidence type="ECO:0008006" key="3">
    <source>
        <dbReference type="Google" id="ProtNLM"/>
    </source>
</evidence>
<name>A0ABX7N9L2_9BACT</name>
<gene>
    <name evidence="1" type="ORF">JY572_05065</name>
</gene>
<dbReference type="Pfam" id="PF13759">
    <property type="entry name" value="2OG-FeII_Oxy_5"/>
    <property type="match status" value="1"/>
</dbReference>
<evidence type="ECO:0000313" key="2">
    <source>
        <dbReference type="Proteomes" id="UP000663090"/>
    </source>
</evidence>
<sequence>MEKLVKAEVMWPTTTLAIHLKDSKELNAGLARIIREKEQEILGKHKPTLVAGIKQGLTAYWLEFNVLNWDYPEIAEFRKIVLDGIRETFKVQGQNPDDPGMQIVGISCWANVLRYGEFLEVHHHDPSYISGHYQVQTGYGPGEAPDESEGGQTVYFRPGFLDRSHGGKAAGQTSPWDDDWRVSVTPVEGKLFFFPSYVRHEVRPYLGKHERISIAMDIFVKKQEALMYFGGPRWFVPGKVPTPARRAMPVGK</sequence>
<dbReference type="Proteomes" id="UP000663090">
    <property type="component" value="Chromosome"/>
</dbReference>
<dbReference type="Gene3D" id="2.60.120.620">
    <property type="entry name" value="q2cbj1_9rhob like domain"/>
    <property type="match status" value="1"/>
</dbReference>
<proteinExistence type="predicted"/>
<keyword evidence="2" id="KW-1185">Reference proteome</keyword>
<dbReference type="EMBL" id="CP071091">
    <property type="protein sequence ID" value="QSQ15447.1"/>
    <property type="molecule type" value="Genomic_DNA"/>
</dbReference>
<accession>A0ABX7N9L2</accession>
<protein>
    <recommendedName>
        <fullName evidence="3">Fe2OG dioxygenase domain-containing protein</fullName>
    </recommendedName>
</protein>
<reference evidence="1 2" key="1">
    <citation type="submission" date="2021-02" db="EMBL/GenBank/DDBJ databases">
        <title>De Novo genome assembly of isolated myxobacteria.</title>
        <authorList>
            <person name="Stevens D.C."/>
        </authorList>
    </citation>
    <scope>NUCLEOTIDE SEQUENCE [LARGE SCALE GENOMIC DNA]</scope>
    <source>
        <strain evidence="1 2">SCHIC003</strain>
    </source>
</reference>
<organism evidence="1 2">
    <name type="scientific">Myxococcus landrumensis</name>
    <dbReference type="NCBI Taxonomy" id="2813577"/>
    <lineage>
        <taxon>Bacteria</taxon>
        <taxon>Pseudomonadati</taxon>
        <taxon>Myxococcota</taxon>
        <taxon>Myxococcia</taxon>
        <taxon>Myxococcales</taxon>
        <taxon>Cystobacterineae</taxon>
        <taxon>Myxococcaceae</taxon>
        <taxon>Myxococcus</taxon>
    </lineage>
</organism>
<evidence type="ECO:0000313" key="1">
    <source>
        <dbReference type="EMBL" id="QSQ15447.1"/>
    </source>
</evidence>
<dbReference type="InterPro" id="IPR012668">
    <property type="entry name" value="CHP02466"/>
</dbReference>